<accession>A0A9P5Y8H9</accession>
<dbReference type="OrthoDB" id="3183767at2759"/>
<comment type="caution">
    <text evidence="2">The sequence shown here is derived from an EMBL/GenBank/DDBJ whole genome shotgun (WGS) entry which is preliminary data.</text>
</comment>
<dbReference type="EMBL" id="MU150246">
    <property type="protein sequence ID" value="KAF9465527.1"/>
    <property type="molecule type" value="Genomic_DNA"/>
</dbReference>
<dbReference type="AlphaFoldDB" id="A0A9P5Y8H9"/>
<feature type="compositionally biased region" description="Acidic residues" evidence="1">
    <location>
        <begin position="156"/>
        <end position="171"/>
    </location>
</feature>
<feature type="region of interest" description="Disordered" evidence="1">
    <location>
        <begin position="119"/>
        <end position="171"/>
    </location>
</feature>
<evidence type="ECO:0000313" key="3">
    <source>
        <dbReference type="Proteomes" id="UP000807353"/>
    </source>
</evidence>
<feature type="compositionally biased region" description="Acidic residues" evidence="1">
    <location>
        <begin position="124"/>
        <end position="148"/>
    </location>
</feature>
<name>A0A9P5Y8H9_9AGAR</name>
<dbReference type="Proteomes" id="UP000807353">
    <property type="component" value="Unassembled WGS sequence"/>
</dbReference>
<proteinExistence type="predicted"/>
<gene>
    <name evidence="2" type="ORF">BDZ94DRAFT_1345938</name>
</gene>
<evidence type="ECO:0000256" key="1">
    <source>
        <dbReference type="SAM" id="MobiDB-lite"/>
    </source>
</evidence>
<sequence>MPLSGDQPVETTIRGLQTIPSEPPHHPFVYARVLGIYHANVIYVGSGMVKYTPSRMDFLFNKGKHHFNGIGHKYSWEGPQEEHLDNPLSPNFMEDFLSLSEGQLQLGTMMGAMESVGNAQPDVEGTEEGFLGEDEPELEGEDFDIFDGMEDHENENLGDDSDIGDDGDLLG</sequence>
<keyword evidence="3" id="KW-1185">Reference proteome</keyword>
<reference evidence="2" key="1">
    <citation type="submission" date="2020-11" db="EMBL/GenBank/DDBJ databases">
        <authorList>
            <consortium name="DOE Joint Genome Institute"/>
            <person name="Ahrendt S."/>
            <person name="Riley R."/>
            <person name="Andreopoulos W."/>
            <person name="Labutti K."/>
            <person name="Pangilinan J."/>
            <person name="Ruiz-Duenas F.J."/>
            <person name="Barrasa J.M."/>
            <person name="Sanchez-Garcia M."/>
            <person name="Camarero S."/>
            <person name="Miyauchi S."/>
            <person name="Serrano A."/>
            <person name="Linde D."/>
            <person name="Babiker R."/>
            <person name="Drula E."/>
            <person name="Ayuso-Fernandez I."/>
            <person name="Pacheco R."/>
            <person name="Padilla G."/>
            <person name="Ferreira P."/>
            <person name="Barriuso J."/>
            <person name="Kellner H."/>
            <person name="Castanera R."/>
            <person name="Alfaro M."/>
            <person name="Ramirez L."/>
            <person name="Pisabarro A.G."/>
            <person name="Kuo A."/>
            <person name="Tritt A."/>
            <person name="Lipzen A."/>
            <person name="He G."/>
            <person name="Yan M."/>
            <person name="Ng V."/>
            <person name="Cullen D."/>
            <person name="Martin F."/>
            <person name="Rosso M.-N."/>
            <person name="Henrissat B."/>
            <person name="Hibbett D."/>
            <person name="Martinez A.T."/>
            <person name="Grigoriev I.V."/>
        </authorList>
    </citation>
    <scope>NUCLEOTIDE SEQUENCE</scope>
    <source>
        <strain evidence="2">CBS 247.69</strain>
    </source>
</reference>
<evidence type="ECO:0000313" key="2">
    <source>
        <dbReference type="EMBL" id="KAF9465527.1"/>
    </source>
</evidence>
<protein>
    <submittedName>
        <fullName evidence="2">Uncharacterized protein</fullName>
    </submittedName>
</protein>
<organism evidence="2 3">
    <name type="scientific">Collybia nuda</name>
    <dbReference type="NCBI Taxonomy" id="64659"/>
    <lineage>
        <taxon>Eukaryota</taxon>
        <taxon>Fungi</taxon>
        <taxon>Dikarya</taxon>
        <taxon>Basidiomycota</taxon>
        <taxon>Agaricomycotina</taxon>
        <taxon>Agaricomycetes</taxon>
        <taxon>Agaricomycetidae</taxon>
        <taxon>Agaricales</taxon>
        <taxon>Tricholomatineae</taxon>
        <taxon>Clitocybaceae</taxon>
        <taxon>Collybia</taxon>
    </lineage>
</organism>